<reference evidence="1 2" key="1">
    <citation type="submission" date="2018-06" db="EMBL/GenBank/DDBJ databases">
        <title>Halonotius sp. F13-13 a new haloarchaeeon isolated from a solar saltern from Isla Cristina, Huelva, Spain.</title>
        <authorList>
            <person name="Duran-Viseras A."/>
            <person name="Sanchez-Porro C."/>
            <person name="Ventosa A."/>
        </authorList>
    </citation>
    <scope>NUCLEOTIDE SEQUENCE [LARGE SCALE GENOMIC DNA]</scope>
    <source>
        <strain evidence="1 2">CECT 7525</strain>
    </source>
</reference>
<name>A0A3A6QMC6_9EURY</name>
<dbReference type="EMBL" id="QMDW01000012">
    <property type="protein sequence ID" value="RJX49176.1"/>
    <property type="molecule type" value="Genomic_DNA"/>
</dbReference>
<dbReference type="Proteomes" id="UP000281564">
    <property type="component" value="Unassembled WGS sequence"/>
</dbReference>
<protein>
    <submittedName>
        <fullName evidence="1">Uncharacterized protein</fullName>
    </submittedName>
</protein>
<organism evidence="1 2">
    <name type="scientific">Halonotius pteroides</name>
    <dbReference type="NCBI Taxonomy" id="268735"/>
    <lineage>
        <taxon>Archaea</taxon>
        <taxon>Methanobacteriati</taxon>
        <taxon>Methanobacteriota</taxon>
        <taxon>Stenosarchaea group</taxon>
        <taxon>Halobacteria</taxon>
        <taxon>Halobacteriales</taxon>
        <taxon>Haloferacaceae</taxon>
        <taxon>Halonotius</taxon>
    </lineage>
</organism>
<dbReference type="InterPro" id="IPR045396">
    <property type="entry name" value="DUF6517"/>
</dbReference>
<proteinExistence type="predicted"/>
<evidence type="ECO:0000313" key="1">
    <source>
        <dbReference type="EMBL" id="RJX49176.1"/>
    </source>
</evidence>
<dbReference type="AlphaFoldDB" id="A0A3A6QMC6"/>
<comment type="caution">
    <text evidence="1">The sequence shown here is derived from an EMBL/GenBank/DDBJ whole genome shotgun (WGS) entry which is preliminary data.</text>
</comment>
<sequence length="245" mass="25304">MACTETVKQTDLLGSDMYRRQVITAIGTVGVAGLAGCSGLTGDLEYTAAPATLDPEVAATEGYDTAGPSVFAITETVEVAGESREVGITTWTTGYQSDTGPCVVLSTPAVTLAGQSLNPLAQLSGSELITRLLEELGGGASIQELEAAGETELSIFGEARTIEEFTGVLETGGGGEVPSELSSDGGVPIRLYLLSTTHEYGDGGSDVIFTLGFQPQALVDAATMHALFESLQHPVEPPETTNQTQ</sequence>
<accession>A0A3A6QMC6</accession>
<gene>
    <name evidence="1" type="ORF">DP106_09455</name>
</gene>
<evidence type="ECO:0000313" key="2">
    <source>
        <dbReference type="Proteomes" id="UP000281564"/>
    </source>
</evidence>
<dbReference type="Pfam" id="PF20127">
    <property type="entry name" value="DUF6517"/>
    <property type="match status" value="1"/>
</dbReference>
<keyword evidence="2" id="KW-1185">Reference proteome</keyword>